<proteinExistence type="predicted"/>
<accession>A0A1D9G4B4</accession>
<dbReference type="Pfam" id="PF14239">
    <property type="entry name" value="RRXRR"/>
    <property type="match status" value="1"/>
</dbReference>
<evidence type="ECO:0000313" key="3">
    <source>
        <dbReference type="EMBL" id="AOY82489.2"/>
    </source>
</evidence>
<evidence type="ECO:0000259" key="2">
    <source>
        <dbReference type="Pfam" id="PF14239"/>
    </source>
</evidence>
<sequence>MPTKASRARRWLKQGLAVVYPNDLKVFAVELVNQPSGEQIQDVAIGIDPGKMFSGVAVQSDKATLWTGHLVLPYKKVRERMDTRRMMRRNRRSRQINRKVPYSQRSHRQKRFSNRVAKKVPPSIRANRQLEQRVAKELSLLYPVKAIVYEVVKARGNNGFSPVMVGQYWSISQLKEIAPVTQRQGWETALKREALGLVKDKTDKSRQTVNTHAVDGIALAATHFFRRRNYYHSKGKLSIPENCNVTNALFFVIRRAPISRRQLHLLQFSLGGKRRKYGGTTTSHGFRKGDYVEAVKAGKTYRGWVSGETARQVSVSDINWKRIGQFTARKVRLLKRSTGLIVNN</sequence>
<organism evidence="3 4">
    <name type="scientific">Moorena producens (strain JHB)</name>
    <dbReference type="NCBI Taxonomy" id="1454205"/>
    <lineage>
        <taxon>Bacteria</taxon>
        <taxon>Bacillati</taxon>
        <taxon>Cyanobacteriota</taxon>
        <taxon>Cyanophyceae</taxon>
        <taxon>Coleofasciculales</taxon>
        <taxon>Coleofasciculaceae</taxon>
        <taxon>Moorena</taxon>
    </lineage>
</organism>
<dbReference type="Proteomes" id="UP000176944">
    <property type="component" value="Chromosome"/>
</dbReference>
<gene>
    <name evidence="3" type="ORF">BJP36_23820</name>
</gene>
<reference evidence="4" key="1">
    <citation type="submission" date="2016-10" db="EMBL/GenBank/DDBJ databases">
        <title>Comparative genomics uncovers the prolific and rare metabolic potential of the cyanobacterial genus Moorea.</title>
        <authorList>
            <person name="Leao T."/>
            <person name="Castelao G."/>
            <person name="Korobeynikov A."/>
            <person name="Monroe E.A."/>
            <person name="Podell S."/>
            <person name="Glukhov E."/>
            <person name="Allen E."/>
            <person name="Gerwick W.H."/>
            <person name="Gerwick L."/>
        </authorList>
    </citation>
    <scope>NUCLEOTIDE SEQUENCE [LARGE SCALE GENOMIC DNA]</scope>
    <source>
        <strain evidence="4">JHB</strain>
    </source>
</reference>
<evidence type="ECO:0000256" key="1">
    <source>
        <dbReference type="SAM" id="MobiDB-lite"/>
    </source>
</evidence>
<feature type="region of interest" description="Disordered" evidence="1">
    <location>
        <begin position="89"/>
        <end position="120"/>
    </location>
</feature>
<dbReference type="AlphaFoldDB" id="A0A1D9G4B4"/>
<dbReference type="InterPro" id="IPR025938">
    <property type="entry name" value="RRXRR_dom"/>
</dbReference>
<dbReference type="EMBL" id="CP017708">
    <property type="protein sequence ID" value="AOY82489.2"/>
    <property type="molecule type" value="Genomic_DNA"/>
</dbReference>
<protein>
    <submittedName>
        <fullName evidence="3">RRXRR domain-containing protein</fullName>
    </submittedName>
</protein>
<feature type="domain" description="RRXRR" evidence="2">
    <location>
        <begin position="1"/>
        <end position="153"/>
    </location>
</feature>
<evidence type="ECO:0000313" key="4">
    <source>
        <dbReference type="Proteomes" id="UP000176944"/>
    </source>
</evidence>
<name>A0A1D9G4B4_MOOP1</name>
<feature type="compositionally biased region" description="Basic residues" evidence="1">
    <location>
        <begin position="105"/>
        <end position="118"/>
    </location>
</feature>